<keyword evidence="6" id="KW-0472">Membrane</keyword>
<evidence type="ECO:0000256" key="10">
    <source>
        <dbReference type="SAM" id="SignalP"/>
    </source>
</evidence>
<evidence type="ECO:0000256" key="2">
    <source>
        <dbReference type="ARBA" id="ARBA00022656"/>
    </source>
</evidence>
<comment type="subcellular location">
    <subcellularLocation>
        <location evidence="1">Cell outer membrane</location>
        <topology evidence="1">Lipid-anchor</topology>
    </subcellularLocation>
</comment>
<dbReference type="AlphaFoldDB" id="A0A0E1NLZ9"/>
<dbReference type="GeneID" id="31408743"/>
<keyword evidence="8" id="KW-0998">Cell outer membrane</keyword>
<dbReference type="Gene3D" id="2.80.10.50">
    <property type="match status" value="1"/>
</dbReference>
<reference evidence="11 13" key="1">
    <citation type="submission" date="2015-03" db="EMBL/GenBank/DDBJ databases">
        <authorList>
            <person name="Murphy D."/>
        </authorList>
    </citation>
    <scope>NUCLEOTIDE SEQUENCE [LARGE SCALE GENOMIC DNA]</scope>
    <source>
        <strain evidence="11 13">IP26249</strain>
    </source>
</reference>
<evidence type="ECO:0000313" key="13">
    <source>
        <dbReference type="Proteomes" id="UP000048841"/>
    </source>
</evidence>
<dbReference type="Proteomes" id="UP000595309">
    <property type="component" value="Chromosome"/>
</dbReference>
<keyword evidence="5" id="KW-0843">Virulence</keyword>
<keyword evidence="9" id="KW-0449">Lipoprotein</keyword>
<sequence length="181" mass="20760">MYKEFNKFSTTKLIAFISIAVLTNQTFAANNIYDSIYNVSHGALIYSHNNGANQYLWADYAHNLAGKWEPNANWKIIYNQDGTVSFANKKSGLCIEHYGTGYQIVENKCTKNHAKQRFNFELVDTGATLIKFSHNEECIYMHSGNFYYSIYSDVCDKKKENFHWAIVPPLASDVIITKDEL</sequence>
<keyword evidence="7" id="KW-0564">Palmitate</keyword>
<accession>A0A0E1NLZ9</accession>
<organism evidence="11 13">
    <name type="scientific">Yersinia enterocolitica</name>
    <dbReference type="NCBI Taxonomy" id="630"/>
    <lineage>
        <taxon>Bacteria</taxon>
        <taxon>Pseudomonadati</taxon>
        <taxon>Pseudomonadota</taxon>
        <taxon>Gammaproteobacteria</taxon>
        <taxon>Enterobacterales</taxon>
        <taxon>Yersiniaceae</taxon>
        <taxon>Yersinia</taxon>
    </lineage>
</organism>
<evidence type="ECO:0000256" key="9">
    <source>
        <dbReference type="ARBA" id="ARBA00023288"/>
    </source>
</evidence>
<evidence type="ECO:0000256" key="4">
    <source>
        <dbReference type="ARBA" id="ARBA00022734"/>
    </source>
</evidence>
<dbReference type="CDD" id="cd23414">
    <property type="entry name" value="beta-trefoil_Ricin_CdtA"/>
    <property type="match status" value="1"/>
</dbReference>
<dbReference type="InterPro" id="IPR003558">
    <property type="entry name" value="CDtoxinA/C"/>
</dbReference>
<name>A0A0E1NLZ9_YEREN</name>
<evidence type="ECO:0000256" key="6">
    <source>
        <dbReference type="ARBA" id="ARBA00023136"/>
    </source>
</evidence>
<dbReference type="PROSITE" id="PS50231">
    <property type="entry name" value="RICIN_B_LECTIN"/>
    <property type="match status" value="1"/>
</dbReference>
<dbReference type="Pfam" id="PF03498">
    <property type="entry name" value="CDtoxinA"/>
    <property type="match status" value="1"/>
</dbReference>
<feature type="chain" id="PRO_5035989853" evidence="10">
    <location>
        <begin position="29"/>
        <end position="181"/>
    </location>
</feature>
<proteinExistence type="predicted"/>
<gene>
    <name evidence="11" type="primary">cdtA</name>
    <name evidence="11" type="ORF">ERS137941_03257</name>
    <name evidence="12" type="ORF">I6I39_16710</name>
</gene>
<dbReference type="GO" id="GO:0009279">
    <property type="term" value="C:cell outer membrane"/>
    <property type="evidence" value="ECO:0007669"/>
    <property type="project" value="UniProtKB-SubCell"/>
</dbReference>
<dbReference type="InterPro" id="IPR035992">
    <property type="entry name" value="Ricin_B-like_lectins"/>
</dbReference>
<keyword evidence="2" id="KW-0800">Toxin</keyword>
<evidence type="ECO:0000256" key="1">
    <source>
        <dbReference type="ARBA" id="ARBA00004459"/>
    </source>
</evidence>
<reference evidence="12 14" key="2">
    <citation type="submission" date="2021-01" db="EMBL/GenBank/DDBJ databases">
        <title>FDA dAtabase for Regulatory Grade micrObial Sequences (FDA-ARGOS): Supporting development and validation of Infectious Disease Dx tests.</title>
        <authorList>
            <person name="Blissenbach B."/>
            <person name="Krut O."/>
            <person name="Tallon L."/>
            <person name="Sadzewicz L."/>
            <person name="Zhao X."/>
            <person name="Boylan J."/>
            <person name="Ott S."/>
            <person name="Bowen H."/>
            <person name="Vavikolanu K."/>
            <person name="Mehta A."/>
            <person name="Aluvathingal J."/>
            <person name="Nadendla S."/>
            <person name="Yan Y."/>
            <person name="Sichtig H."/>
        </authorList>
    </citation>
    <scope>NUCLEOTIDE SEQUENCE [LARGE SCALE GENOMIC DNA]</scope>
    <source>
        <strain evidence="12 14">FDAARGOS_1082</strain>
    </source>
</reference>
<dbReference type="SMR" id="A0A0E1NLZ9"/>
<keyword evidence="3 10" id="KW-0732">Signal</keyword>
<dbReference type="GO" id="GO:0030246">
    <property type="term" value="F:carbohydrate binding"/>
    <property type="evidence" value="ECO:0007669"/>
    <property type="project" value="UniProtKB-KW"/>
</dbReference>
<dbReference type="SUPFAM" id="SSF50370">
    <property type="entry name" value="Ricin B-like lectins"/>
    <property type="match status" value="1"/>
</dbReference>
<evidence type="ECO:0000256" key="7">
    <source>
        <dbReference type="ARBA" id="ARBA00023139"/>
    </source>
</evidence>
<dbReference type="RefSeq" id="WP_016266142.1">
    <property type="nucleotide sequence ID" value="NZ_CGBC01000007.1"/>
</dbReference>
<dbReference type="EMBL" id="CGBR01000028">
    <property type="protein sequence ID" value="CFQ70228.1"/>
    <property type="molecule type" value="Genomic_DNA"/>
</dbReference>
<evidence type="ECO:0000313" key="12">
    <source>
        <dbReference type="EMBL" id="QQU46551.1"/>
    </source>
</evidence>
<dbReference type="GO" id="GO:0090729">
    <property type="term" value="F:toxin activity"/>
    <property type="evidence" value="ECO:0007669"/>
    <property type="project" value="UniProtKB-KW"/>
</dbReference>
<dbReference type="EMBL" id="CP068146">
    <property type="protein sequence ID" value="QQU46551.1"/>
    <property type="molecule type" value="Genomic_DNA"/>
</dbReference>
<keyword evidence="4" id="KW-0430">Lectin</keyword>
<evidence type="ECO:0000313" key="11">
    <source>
        <dbReference type="EMBL" id="CFQ70228.1"/>
    </source>
</evidence>
<protein>
    <submittedName>
        <fullName evidence="11">Cytolethal distending toxin subunit A</fullName>
    </submittedName>
</protein>
<evidence type="ECO:0000256" key="3">
    <source>
        <dbReference type="ARBA" id="ARBA00022729"/>
    </source>
</evidence>
<feature type="signal peptide" evidence="10">
    <location>
        <begin position="1"/>
        <end position="28"/>
    </location>
</feature>
<evidence type="ECO:0000256" key="5">
    <source>
        <dbReference type="ARBA" id="ARBA00023026"/>
    </source>
</evidence>
<evidence type="ECO:0000313" key="14">
    <source>
        <dbReference type="Proteomes" id="UP000595309"/>
    </source>
</evidence>
<dbReference type="PATRIC" id="fig|630.129.peg.2480"/>
<dbReference type="KEGG" id="yet:CH48_4075"/>
<evidence type="ECO:0000256" key="8">
    <source>
        <dbReference type="ARBA" id="ARBA00023237"/>
    </source>
</evidence>
<dbReference type="Proteomes" id="UP000048841">
    <property type="component" value="Unassembled WGS sequence"/>
</dbReference>